<keyword evidence="1" id="KW-0732">Signal</keyword>
<name>A0A0P8XJV8_DROAN</name>
<accession>A0A0P8XJV8</accession>
<dbReference type="FunCoup" id="A0A0P8XJV8">
    <property type="interactions" value="1"/>
</dbReference>
<dbReference type="AlphaFoldDB" id="A0A0P8XJV8"/>
<gene>
    <name evidence="2" type="primary">Dana\GF28170</name>
    <name evidence="2" type="ORF">GF28170</name>
</gene>
<dbReference type="GeneID" id="26515579"/>
<proteinExistence type="predicted"/>
<dbReference type="STRING" id="7217.A0A0P8XJV8"/>
<dbReference type="eggNOG" id="KOG1474">
    <property type="taxonomic scope" value="Eukaryota"/>
</dbReference>
<protein>
    <submittedName>
        <fullName evidence="2">Uncharacterized protein</fullName>
    </submittedName>
</protein>
<evidence type="ECO:0000313" key="3">
    <source>
        <dbReference type="Proteomes" id="UP000007801"/>
    </source>
</evidence>
<feature type="chain" id="PRO_5006154006" evidence="1">
    <location>
        <begin position="25"/>
        <end position="440"/>
    </location>
</feature>
<feature type="signal peptide" evidence="1">
    <location>
        <begin position="1"/>
        <end position="24"/>
    </location>
</feature>
<sequence>MVRFPYTILVALFILSGQPQRAMAGCSITTTSNPPVVTTTFGSKLLLSESAGTYERENGEEFNLFCDSGFDLKYRYSYNGYDSEHTIDGPETTLKCQSNGFIVNGERATDIIVGCKSRVSQMFESRISLPNCSNFMTLVLGYNFQDKGSIKNAAMCYDILEAELKHISYTTFSSRKRIIDESQPGQLNDLGLDISVAYRKNLVKNFGEADIGAYLEKERDLSELFGNGIFEYRSLVQDESAGRSLIGYEDMLNIIWLKNLRTGSWKLWLNALRAATEAGTQFDIRLGVSGILHLPRTSANPCRNYTEFLVIEPKTPGSGSVPVPAYIWAHVQALKPTGGQDEFVLIGHNSPFSVNATEVCPSMCHRVSWLKDSLFARLREFPAYGLVQCCHVKDVAHKLDNFPGAFVAETANSIPDAASSTPAPAPVSDSVVAYVGEGGL</sequence>
<organism evidence="2 3">
    <name type="scientific">Drosophila ananassae</name>
    <name type="common">Fruit fly</name>
    <dbReference type="NCBI Taxonomy" id="7217"/>
    <lineage>
        <taxon>Eukaryota</taxon>
        <taxon>Metazoa</taxon>
        <taxon>Ecdysozoa</taxon>
        <taxon>Arthropoda</taxon>
        <taxon>Hexapoda</taxon>
        <taxon>Insecta</taxon>
        <taxon>Pterygota</taxon>
        <taxon>Neoptera</taxon>
        <taxon>Endopterygota</taxon>
        <taxon>Diptera</taxon>
        <taxon>Brachycera</taxon>
        <taxon>Muscomorpha</taxon>
        <taxon>Ephydroidea</taxon>
        <taxon>Drosophilidae</taxon>
        <taxon>Drosophila</taxon>
        <taxon>Sophophora</taxon>
    </lineage>
</organism>
<dbReference type="Proteomes" id="UP000007801">
    <property type="component" value="Unassembled WGS sequence"/>
</dbReference>
<dbReference type="InParanoid" id="A0A0P8XJV8"/>
<keyword evidence="3" id="KW-1185">Reference proteome</keyword>
<dbReference type="KEGG" id="dan:26515579"/>
<dbReference type="EMBL" id="CH902622">
    <property type="protein sequence ID" value="KPU75122.1"/>
    <property type="molecule type" value="Genomic_DNA"/>
</dbReference>
<evidence type="ECO:0000313" key="2">
    <source>
        <dbReference type="EMBL" id="KPU75122.1"/>
    </source>
</evidence>
<reference evidence="2 3" key="1">
    <citation type="journal article" date="2007" name="Nature">
        <title>Evolution of genes and genomes on the Drosophila phylogeny.</title>
        <authorList>
            <consortium name="Drosophila 12 Genomes Consortium"/>
            <person name="Clark A.G."/>
            <person name="Eisen M.B."/>
            <person name="Smith D.R."/>
            <person name="Bergman C.M."/>
            <person name="Oliver B."/>
            <person name="Markow T.A."/>
            <person name="Kaufman T.C."/>
            <person name="Kellis M."/>
            <person name="Gelbart W."/>
            <person name="Iyer V.N."/>
            <person name="Pollard D.A."/>
            <person name="Sackton T.B."/>
            <person name="Larracuente A.M."/>
            <person name="Singh N.D."/>
            <person name="Abad J.P."/>
            <person name="Abt D.N."/>
            <person name="Adryan B."/>
            <person name="Aguade M."/>
            <person name="Akashi H."/>
            <person name="Anderson W.W."/>
            <person name="Aquadro C.F."/>
            <person name="Ardell D.H."/>
            <person name="Arguello R."/>
            <person name="Artieri C.G."/>
            <person name="Barbash D.A."/>
            <person name="Barker D."/>
            <person name="Barsanti P."/>
            <person name="Batterham P."/>
            <person name="Batzoglou S."/>
            <person name="Begun D."/>
            <person name="Bhutkar A."/>
            <person name="Blanco E."/>
            <person name="Bosak S.A."/>
            <person name="Bradley R.K."/>
            <person name="Brand A.D."/>
            <person name="Brent M.R."/>
            <person name="Brooks A.N."/>
            <person name="Brown R.H."/>
            <person name="Butlin R.K."/>
            <person name="Caggese C."/>
            <person name="Calvi B.R."/>
            <person name="Bernardo de Carvalho A."/>
            <person name="Caspi A."/>
            <person name="Castrezana S."/>
            <person name="Celniker S.E."/>
            <person name="Chang J.L."/>
            <person name="Chapple C."/>
            <person name="Chatterji S."/>
            <person name="Chinwalla A."/>
            <person name="Civetta A."/>
            <person name="Clifton S.W."/>
            <person name="Comeron J.M."/>
            <person name="Costello J.C."/>
            <person name="Coyne J.A."/>
            <person name="Daub J."/>
            <person name="David R.G."/>
            <person name="Delcher A.L."/>
            <person name="Delehaunty K."/>
            <person name="Do C.B."/>
            <person name="Ebling H."/>
            <person name="Edwards K."/>
            <person name="Eickbush T."/>
            <person name="Evans J.D."/>
            <person name="Filipski A."/>
            <person name="Findeiss S."/>
            <person name="Freyhult E."/>
            <person name="Fulton L."/>
            <person name="Fulton R."/>
            <person name="Garcia A.C."/>
            <person name="Gardiner A."/>
            <person name="Garfield D.A."/>
            <person name="Garvin B.E."/>
            <person name="Gibson G."/>
            <person name="Gilbert D."/>
            <person name="Gnerre S."/>
            <person name="Godfrey J."/>
            <person name="Good R."/>
            <person name="Gotea V."/>
            <person name="Gravely B."/>
            <person name="Greenberg A.J."/>
            <person name="Griffiths-Jones S."/>
            <person name="Gross S."/>
            <person name="Guigo R."/>
            <person name="Gustafson E.A."/>
            <person name="Haerty W."/>
            <person name="Hahn M.W."/>
            <person name="Halligan D.L."/>
            <person name="Halpern A.L."/>
            <person name="Halter G.M."/>
            <person name="Han M.V."/>
            <person name="Heger A."/>
            <person name="Hillier L."/>
            <person name="Hinrichs A.S."/>
            <person name="Holmes I."/>
            <person name="Hoskins R.A."/>
            <person name="Hubisz M.J."/>
            <person name="Hultmark D."/>
            <person name="Huntley M.A."/>
            <person name="Jaffe D.B."/>
            <person name="Jagadeeshan S."/>
            <person name="Jeck W.R."/>
            <person name="Johnson J."/>
            <person name="Jones C.D."/>
            <person name="Jordan W.C."/>
            <person name="Karpen G.H."/>
            <person name="Kataoka E."/>
            <person name="Keightley P.D."/>
            <person name="Kheradpour P."/>
            <person name="Kirkness E.F."/>
            <person name="Koerich L.B."/>
            <person name="Kristiansen K."/>
            <person name="Kudrna D."/>
            <person name="Kulathinal R.J."/>
            <person name="Kumar S."/>
            <person name="Kwok R."/>
            <person name="Lander E."/>
            <person name="Langley C.H."/>
            <person name="Lapoint R."/>
            <person name="Lazzaro B.P."/>
            <person name="Lee S.J."/>
            <person name="Levesque L."/>
            <person name="Li R."/>
            <person name="Lin C.F."/>
            <person name="Lin M.F."/>
            <person name="Lindblad-Toh K."/>
            <person name="Llopart A."/>
            <person name="Long M."/>
            <person name="Low L."/>
            <person name="Lozovsky E."/>
            <person name="Lu J."/>
            <person name="Luo M."/>
            <person name="Machado C.A."/>
            <person name="Makalowski W."/>
            <person name="Marzo M."/>
            <person name="Matsuda M."/>
            <person name="Matzkin L."/>
            <person name="McAllister B."/>
            <person name="McBride C.S."/>
            <person name="McKernan B."/>
            <person name="McKernan K."/>
            <person name="Mendez-Lago M."/>
            <person name="Minx P."/>
            <person name="Mollenhauer M.U."/>
            <person name="Montooth K."/>
            <person name="Mount S.M."/>
            <person name="Mu X."/>
            <person name="Myers E."/>
            <person name="Negre B."/>
            <person name="Newfeld S."/>
            <person name="Nielsen R."/>
            <person name="Noor M.A."/>
            <person name="O'Grady P."/>
            <person name="Pachter L."/>
            <person name="Papaceit M."/>
            <person name="Parisi M.J."/>
            <person name="Parisi M."/>
            <person name="Parts L."/>
            <person name="Pedersen J.S."/>
            <person name="Pesole G."/>
            <person name="Phillippy A.M."/>
            <person name="Ponting C.P."/>
            <person name="Pop M."/>
            <person name="Porcelli D."/>
            <person name="Powell J.R."/>
            <person name="Prohaska S."/>
            <person name="Pruitt K."/>
            <person name="Puig M."/>
            <person name="Quesneville H."/>
            <person name="Ram K.R."/>
            <person name="Rand D."/>
            <person name="Rasmussen M.D."/>
            <person name="Reed L.K."/>
            <person name="Reenan R."/>
            <person name="Reily A."/>
            <person name="Remington K.A."/>
            <person name="Rieger T.T."/>
            <person name="Ritchie M.G."/>
            <person name="Robin C."/>
            <person name="Rogers Y.H."/>
            <person name="Rohde C."/>
            <person name="Rozas J."/>
            <person name="Rubenfield M.J."/>
            <person name="Ruiz A."/>
            <person name="Russo S."/>
            <person name="Salzberg S.L."/>
            <person name="Sanchez-Gracia A."/>
            <person name="Saranga D.J."/>
            <person name="Sato H."/>
            <person name="Schaeffer S.W."/>
            <person name="Schatz M.C."/>
            <person name="Schlenke T."/>
            <person name="Schwartz R."/>
            <person name="Segarra C."/>
            <person name="Singh R.S."/>
            <person name="Sirot L."/>
            <person name="Sirota M."/>
            <person name="Sisneros N.B."/>
            <person name="Smith C.D."/>
            <person name="Smith T.F."/>
            <person name="Spieth J."/>
            <person name="Stage D.E."/>
            <person name="Stark A."/>
            <person name="Stephan W."/>
            <person name="Strausberg R.L."/>
            <person name="Strempel S."/>
            <person name="Sturgill D."/>
            <person name="Sutton G."/>
            <person name="Sutton G.G."/>
            <person name="Tao W."/>
            <person name="Teichmann S."/>
            <person name="Tobari Y.N."/>
            <person name="Tomimura Y."/>
            <person name="Tsolas J.M."/>
            <person name="Valente V.L."/>
            <person name="Venter E."/>
            <person name="Venter J.C."/>
            <person name="Vicario S."/>
            <person name="Vieira F.G."/>
            <person name="Vilella A.J."/>
            <person name="Villasante A."/>
            <person name="Walenz B."/>
            <person name="Wang J."/>
            <person name="Wasserman M."/>
            <person name="Watts T."/>
            <person name="Wilson D."/>
            <person name="Wilson R.K."/>
            <person name="Wing R.A."/>
            <person name="Wolfner M.F."/>
            <person name="Wong A."/>
            <person name="Wong G.K."/>
            <person name="Wu C.I."/>
            <person name="Wu G."/>
            <person name="Yamamoto D."/>
            <person name="Yang H.P."/>
            <person name="Yang S.P."/>
            <person name="Yorke J.A."/>
            <person name="Yoshida K."/>
            <person name="Zdobnov E."/>
            <person name="Zhang P."/>
            <person name="Zhang Y."/>
            <person name="Zimin A.V."/>
            <person name="Baldwin J."/>
            <person name="Abdouelleil A."/>
            <person name="Abdulkadir J."/>
            <person name="Abebe A."/>
            <person name="Abera B."/>
            <person name="Abreu J."/>
            <person name="Acer S.C."/>
            <person name="Aftuck L."/>
            <person name="Alexander A."/>
            <person name="An P."/>
            <person name="Anderson E."/>
            <person name="Anderson S."/>
            <person name="Arachi H."/>
            <person name="Azer M."/>
            <person name="Bachantsang P."/>
            <person name="Barry A."/>
            <person name="Bayul T."/>
            <person name="Berlin A."/>
            <person name="Bessette D."/>
            <person name="Bloom T."/>
            <person name="Blye J."/>
            <person name="Boguslavskiy L."/>
            <person name="Bonnet C."/>
            <person name="Boukhgalter B."/>
            <person name="Bourzgui I."/>
            <person name="Brown A."/>
            <person name="Cahill P."/>
            <person name="Channer S."/>
            <person name="Cheshatsang Y."/>
            <person name="Chuda L."/>
            <person name="Citroen M."/>
            <person name="Collymore A."/>
            <person name="Cooke P."/>
            <person name="Costello M."/>
            <person name="D'Aco K."/>
            <person name="Daza R."/>
            <person name="De Haan G."/>
            <person name="DeGray S."/>
            <person name="DeMaso C."/>
            <person name="Dhargay N."/>
            <person name="Dooley K."/>
            <person name="Dooley E."/>
            <person name="Doricent M."/>
            <person name="Dorje P."/>
            <person name="Dorjee K."/>
            <person name="Dupes A."/>
            <person name="Elong R."/>
            <person name="Falk J."/>
            <person name="Farina A."/>
            <person name="Faro S."/>
            <person name="Ferguson D."/>
            <person name="Fisher S."/>
            <person name="Foley C.D."/>
            <person name="Franke A."/>
            <person name="Friedrich D."/>
            <person name="Gadbois L."/>
            <person name="Gearin G."/>
            <person name="Gearin C.R."/>
            <person name="Giannoukos G."/>
            <person name="Goode T."/>
            <person name="Graham J."/>
            <person name="Grandbois E."/>
            <person name="Grewal S."/>
            <person name="Gyaltsen K."/>
            <person name="Hafez N."/>
            <person name="Hagos B."/>
            <person name="Hall J."/>
            <person name="Henson C."/>
            <person name="Hollinger A."/>
            <person name="Honan T."/>
            <person name="Huard M.D."/>
            <person name="Hughes L."/>
            <person name="Hurhula B."/>
            <person name="Husby M.E."/>
            <person name="Kamat A."/>
            <person name="Kanga B."/>
            <person name="Kashin S."/>
            <person name="Khazanovich D."/>
            <person name="Kisner P."/>
            <person name="Lance K."/>
            <person name="Lara M."/>
            <person name="Lee W."/>
            <person name="Lennon N."/>
            <person name="Letendre F."/>
            <person name="LeVine R."/>
            <person name="Lipovsky A."/>
            <person name="Liu X."/>
            <person name="Liu J."/>
            <person name="Liu S."/>
            <person name="Lokyitsang T."/>
            <person name="Lokyitsang Y."/>
            <person name="Lubonja R."/>
            <person name="Lui A."/>
            <person name="MacDonald P."/>
            <person name="Magnisalis V."/>
            <person name="Maru K."/>
            <person name="Matthews C."/>
            <person name="McCusker W."/>
            <person name="McDonough S."/>
            <person name="Mehta T."/>
            <person name="Meldrim J."/>
            <person name="Meneus L."/>
            <person name="Mihai O."/>
            <person name="Mihalev A."/>
            <person name="Mihova T."/>
            <person name="Mittelman R."/>
            <person name="Mlenga V."/>
            <person name="Montmayeur A."/>
            <person name="Mulrain L."/>
            <person name="Navidi A."/>
            <person name="Naylor J."/>
            <person name="Negash T."/>
            <person name="Nguyen T."/>
            <person name="Nguyen N."/>
            <person name="Nicol R."/>
            <person name="Norbu C."/>
            <person name="Norbu N."/>
            <person name="Novod N."/>
            <person name="O'Neill B."/>
            <person name="Osman S."/>
            <person name="Markiewicz E."/>
            <person name="Oyono O.L."/>
            <person name="Patti C."/>
            <person name="Phunkhang P."/>
            <person name="Pierre F."/>
            <person name="Priest M."/>
            <person name="Raghuraman S."/>
            <person name="Rege F."/>
            <person name="Reyes R."/>
            <person name="Rise C."/>
            <person name="Rogov P."/>
            <person name="Ross K."/>
            <person name="Ryan E."/>
            <person name="Settipalli S."/>
            <person name="Shea T."/>
            <person name="Sherpa N."/>
            <person name="Shi L."/>
            <person name="Shih D."/>
            <person name="Sparrow T."/>
            <person name="Spaulding J."/>
            <person name="Stalker J."/>
            <person name="Stange-Thomann N."/>
            <person name="Stavropoulos S."/>
            <person name="Stone C."/>
            <person name="Strader C."/>
            <person name="Tesfaye S."/>
            <person name="Thomson T."/>
            <person name="Thoulutsang Y."/>
            <person name="Thoulutsang D."/>
            <person name="Topham K."/>
            <person name="Topping I."/>
            <person name="Tsamla T."/>
            <person name="Vassiliev H."/>
            <person name="Vo A."/>
            <person name="Wangchuk T."/>
            <person name="Wangdi T."/>
            <person name="Weiand M."/>
            <person name="Wilkinson J."/>
            <person name="Wilson A."/>
            <person name="Yadav S."/>
            <person name="Young G."/>
            <person name="Yu Q."/>
            <person name="Zembek L."/>
            <person name="Zhong D."/>
            <person name="Zimmer A."/>
            <person name="Zwirko Z."/>
            <person name="Jaffe D.B."/>
            <person name="Alvarez P."/>
            <person name="Brockman W."/>
            <person name="Butler J."/>
            <person name="Chin C."/>
            <person name="Gnerre S."/>
            <person name="Grabherr M."/>
            <person name="Kleber M."/>
            <person name="Mauceli E."/>
            <person name="MacCallum I."/>
        </authorList>
    </citation>
    <scope>NUCLEOTIDE SEQUENCE [LARGE SCALE GENOMIC DNA]</scope>
    <source>
        <strain evidence="3">Tucson 14024-0371.13</strain>
    </source>
</reference>
<dbReference type="OrthoDB" id="8017601at2759"/>
<evidence type="ECO:0000256" key="1">
    <source>
        <dbReference type="SAM" id="SignalP"/>
    </source>
</evidence>